<evidence type="ECO:0000256" key="2">
    <source>
        <dbReference type="ARBA" id="ARBA00012423"/>
    </source>
</evidence>
<evidence type="ECO:0000259" key="11">
    <source>
        <dbReference type="Pfam" id="PF02230"/>
    </source>
</evidence>
<dbReference type="Pfam" id="PF02230">
    <property type="entry name" value="Abhydrolase_2"/>
    <property type="match status" value="1"/>
</dbReference>
<dbReference type="GO" id="GO:0005737">
    <property type="term" value="C:cytoplasm"/>
    <property type="evidence" value="ECO:0007669"/>
    <property type="project" value="TreeGrafter"/>
</dbReference>
<evidence type="ECO:0000256" key="3">
    <source>
        <dbReference type="ARBA" id="ARBA00014923"/>
    </source>
</evidence>
<dbReference type="GO" id="GO:0052689">
    <property type="term" value="F:carboxylic ester hydrolase activity"/>
    <property type="evidence" value="ECO:0007669"/>
    <property type="project" value="UniProtKB-KW"/>
</dbReference>
<dbReference type="Gene3D" id="3.40.50.1820">
    <property type="entry name" value="alpha/beta hydrolase"/>
    <property type="match status" value="1"/>
</dbReference>
<keyword evidence="6" id="KW-0443">Lipid metabolism</keyword>
<dbReference type="PANTHER" id="PTHR10655">
    <property type="entry name" value="LYSOPHOSPHOLIPASE-RELATED"/>
    <property type="match status" value="1"/>
</dbReference>
<keyword evidence="13" id="KW-1185">Reference proteome</keyword>
<dbReference type="SUPFAM" id="SSF53474">
    <property type="entry name" value="alpha/beta-Hydrolases"/>
    <property type="match status" value="1"/>
</dbReference>
<feature type="domain" description="Phospholipase/carboxylesterase/thioesterase" evidence="11">
    <location>
        <begin position="53"/>
        <end position="267"/>
    </location>
</feature>
<proteinExistence type="inferred from homology"/>
<dbReference type="AlphaFoldDB" id="A0AAV5GE71"/>
<dbReference type="InterPro" id="IPR050565">
    <property type="entry name" value="LYPA1-2/EST-like"/>
</dbReference>
<keyword evidence="6" id="KW-0276">Fatty acid metabolism</keyword>
<keyword evidence="4" id="KW-0719">Serine esterase</keyword>
<accession>A0AAV5GE71</accession>
<evidence type="ECO:0000256" key="8">
    <source>
        <dbReference type="ARBA" id="ARBA00031195"/>
    </source>
</evidence>
<protein>
    <recommendedName>
        <fullName evidence="3">Acyl-protein thioesterase 1</fullName>
        <ecNumber evidence="2">3.1.2.22</ecNumber>
    </recommendedName>
    <alternativeName>
        <fullName evidence="8">Palmitoyl-protein hydrolase</fullName>
    </alternativeName>
</protein>
<keyword evidence="10" id="KW-1133">Transmembrane helix</keyword>
<dbReference type="InterPro" id="IPR003140">
    <property type="entry name" value="PLipase/COase/thioEstase"/>
</dbReference>
<evidence type="ECO:0000313" key="12">
    <source>
        <dbReference type="EMBL" id="GJN87926.1"/>
    </source>
</evidence>
<dbReference type="EC" id="3.1.2.22" evidence="2"/>
<dbReference type="GO" id="GO:0008474">
    <property type="term" value="F:palmitoyl-(protein) hydrolase activity"/>
    <property type="evidence" value="ECO:0007669"/>
    <property type="project" value="UniProtKB-EC"/>
</dbReference>
<evidence type="ECO:0000256" key="1">
    <source>
        <dbReference type="ARBA" id="ARBA00006499"/>
    </source>
</evidence>
<evidence type="ECO:0000256" key="7">
    <source>
        <dbReference type="ARBA" id="ARBA00029392"/>
    </source>
</evidence>
<comment type="function">
    <text evidence="7">Hydrolyzes fatty acids from S-acylated cysteine residues in proteins with a strong preference for palmitoylated G-alpha proteins over other acyl substrates. Mediates the deacylation of G-alpha proteins such as GPA1 in vivo, but has weak or no activity toward palmitoylated Ras proteins. Has weak lysophospholipase activity in vitro; however such activity may not exist in vivo.</text>
</comment>
<dbReference type="GO" id="GO:0006631">
    <property type="term" value="P:fatty acid metabolic process"/>
    <property type="evidence" value="ECO:0007669"/>
    <property type="project" value="UniProtKB-KW"/>
</dbReference>
<reference evidence="12 13" key="1">
    <citation type="submission" date="2021-12" db="EMBL/GenBank/DDBJ databases">
        <title>High titer production of polyol ester of fatty acids by Rhodotorula paludigena BS15 towards product separation-free biomass refinery.</title>
        <authorList>
            <person name="Mano J."/>
            <person name="Ono H."/>
            <person name="Tanaka T."/>
            <person name="Naito K."/>
            <person name="Sushida H."/>
            <person name="Ike M."/>
            <person name="Tokuyasu K."/>
            <person name="Kitaoka M."/>
        </authorList>
    </citation>
    <scope>NUCLEOTIDE SEQUENCE [LARGE SCALE GENOMIC DNA]</scope>
    <source>
        <strain evidence="12 13">BS15</strain>
    </source>
</reference>
<evidence type="ECO:0000256" key="6">
    <source>
        <dbReference type="ARBA" id="ARBA00022832"/>
    </source>
</evidence>
<feature type="transmembrane region" description="Helical" evidence="10">
    <location>
        <begin position="12"/>
        <end position="28"/>
    </location>
</feature>
<comment type="similarity">
    <text evidence="1">Belongs to the AB hydrolase superfamily. AB hydrolase 2 family.</text>
</comment>
<evidence type="ECO:0000256" key="10">
    <source>
        <dbReference type="SAM" id="Phobius"/>
    </source>
</evidence>
<dbReference type="Proteomes" id="UP001342314">
    <property type="component" value="Unassembled WGS sequence"/>
</dbReference>
<sequence>MPKAQQSPLRWVLYGFAALCTLYAYVLWTTPPLGWEVNNQAMEAGTDLTVLGIGRHSASVIFMHGLGGTAQLGADEIADRLEMVERLRQELWQVSFVLPSAFDIDELTELGPDTPMPTREDETGMMKSVARIHALVQAEIDKGIEPDRIVVAGFSQGCVMSLLTGLTTKHHLGGIMCLSGWLPMAYKLDKSGGKWRHPWQTAHAHEAPVFYGHGEADNVVPVTWGEESIGLLHKIGFKDIEHHTYPALEHYMVKDEEKDIARWLRKILPPT</sequence>
<evidence type="ECO:0000256" key="5">
    <source>
        <dbReference type="ARBA" id="ARBA00022801"/>
    </source>
</evidence>
<keyword evidence="10" id="KW-0812">Transmembrane</keyword>
<evidence type="ECO:0000256" key="9">
    <source>
        <dbReference type="ARBA" id="ARBA00047337"/>
    </source>
</evidence>
<dbReference type="InterPro" id="IPR029058">
    <property type="entry name" value="AB_hydrolase_fold"/>
</dbReference>
<comment type="caution">
    <text evidence="12">The sequence shown here is derived from an EMBL/GenBank/DDBJ whole genome shotgun (WGS) entry which is preliminary data.</text>
</comment>
<gene>
    <name evidence="12" type="ORF">Rhopal_000881-T1</name>
</gene>
<keyword evidence="10" id="KW-0472">Membrane</keyword>
<evidence type="ECO:0000313" key="13">
    <source>
        <dbReference type="Proteomes" id="UP001342314"/>
    </source>
</evidence>
<name>A0AAV5GE71_9BASI</name>
<comment type="catalytic activity">
    <reaction evidence="9">
        <text>S-hexadecanoyl-L-cysteinyl-[protein] + H2O = L-cysteinyl-[protein] + hexadecanoate + H(+)</text>
        <dbReference type="Rhea" id="RHEA:19233"/>
        <dbReference type="Rhea" id="RHEA-COMP:10131"/>
        <dbReference type="Rhea" id="RHEA-COMP:11032"/>
        <dbReference type="ChEBI" id="CHEBI:7896"/>
        <dbReference type="ChEBI" id="CHEBI:15377"/>
        <dbReference type="ChEBI" id="CHEBI:15378"/>
        <dbReference type="ChEBI" id="CHEBI:29950"/>
        <dbReference type="ChEBI" id="CHEBI:74151"/>
        <dbReference type="EC" id="3.1.2.22"/>
    </reaction>
</comment>
<organism evidence="12 13">
    <name type="scientific">Rhodotorula paludigena</name>
    <dbReference type="NCBI Taxonomy" id="86838"/>
    <lineage>
        <taxon>Eukaryota</taxon>
        <taxon>Fungi</taxon>
        <taxon>Dikarya</taxon>
        <taxon>Basidiomycota</taxon>
        <taxon>Pucciniomycotina</taxon>
        <taxon>Microbotryomycetes</taxon>
        <taxon>Sporidiobolales</taxon>
        <taxon>Sporidiobolaceae</taxon>
        <taxon>Rhodotorula</taxon>
    </lineage>
</organism>
<evidence type="ECO:0000256" key="4">
    <source>
        <dbReference type="ARBA" id="ARBA00022487"/>
    </source>
</evidence>
<keyword evidence="5" id="KW-0378">Hydrolase</keyword>
<dbReference type="EMBL" id="BQKY01000002">
    <property type="protein sequence ID" value="GJN87926.1"/>
    <property type="molecule type" value="Genomic_DNA"/>
</dbReference>
<dbReference type="PANTHER" id="PTHR10655:SF17">
    <property type="entry name" value="LYSOPHOSPHOLIPASE-LIKE PROTEIN 1"/>
    <property type="match status" value="1"/>
</dbReference>